<feature type="transmembrane region" description="Helical" evidence="2">
    <location>
        <begin position="41"/>
        <end position="64"/>
    </location>
</feature>
<feature type="transmembrane region" description="Helical" evidence="2">
    <location>
        <begin position="107"/>
        <end position="133"/>
    </location>
</feature>
<evidence type="ECO:0000256" key="2">
    <source>
        <dbReference type="SAM" id="Phobius"/>
    </source>
</evidence>
<dbReference type="GeneID" id="87949269"/>
<feature type="transmembrane region" description="Helical" evidence="2">
    <location>
        <begin position="76"/>
        <end position="95"/>
    </location>
</feature>
<feature type="compositionally biased region" description="Low complexity" evidence="1">
    <location>
        <begin position="344"/>
        <end position="361"/>
    </location>
</feature>
<feature type="transmembrane region" description="Helical" evidence="2">
    <location>
        <begin position="12"/>
        <end position="29"/>
    </location>
</feature>
<dbReference type="Proteomes" id="UP001322277">
    <property type="component" value="Chromosome 8"/>
</dbReference>
<keyword evidence="2" id="KW-1133">Transmembrane helix</keyword>
<feature type="region of interest" description="Disordered" evidence="1">
    <location>
        <begin position="340"/>
        <end position="385"/>
    </location>
</feature>
<organism evidence="3 4">
    <name type="scientific">Colletotrichum destructivum</name>
    <dbReference type="NCBI Taxonomy" id="34406"/>
    <lineage>
        <taxon>Eukaryota</taxon>
        <taxon>Fungi</taxon>
        <taxon>Dikarya</taxon>
        <taxon>Ascomycota</taxon>
        <taxon>Pezizomycotina</taxon>
        <taxon>Sordariomycetes</taxon>
        <taxon>Hypocreomycetidae</taxon>
        <taxon>Glomerellales</taxon>
        <taxon>Glomerellaceae</taxon>
        <taxon>Colletotrichum</taxon>
        <taxon>Colletotrichum destructivum species complex</taxon>
    </lineage>
</organism>
<accession>A0AAX4IX10</accession>
<evidence type="ECO:0000313" key="3">
    <source>
        <dbReference type="EMBL" id="WQF87755.1"/>
    </source>
</evidence>
<gene>
    <name evidence="3" type="ORF">CDEST_12769</name>
</gene>
<feature type="compositionally biased region" description="Basic and acidic residues" evidence="1">
    <location>
        <begin position="286"/>
        <end position="295"/>
    </location>
</feature>
<sequence length="385" mass="42605">MASDRDYQIASLAAGFTIGFGFLTVWEAMKQTRRNRNPLRSVYIYMLWGEIVANLVIAVVGWLFLEGILGPTVPVLFSILFLWVWEIQLLMQIIINRIAVIMENQETVLYLKWGTALVITLINIAVFCIWIPAHLDPPVSQTFVTINHYWDRLSKILILIVDAGLNWYFLRVVRTRLLDQHGLVKYKPLVGFNAKLMVLSVAMDVTDATPPPQALLVGLMSLPNQVVYIQFHPVAYMVKLNIEMSMASLITRLAKDQDSSMHFSSLCYSNGHSDGHPGGQRANQAHPDDHRHPGLHEVGGLKSFHQASVGAAASEDGDLDAIYHDAGSGGFHRGADVDIRLESPKSLPTSSSSGPQDGDSSFYRVDDEDSLTSNAGPPGPAQKKE</sequence>
<keyword evidence="4" id="KW-1185">Reference proteome</keyword>
<name>A0AAX4IX10_9PEZI</name>
<dbReference type="RefSeq" id="XP_062784976.1">
    <property type="nucleotide sequence ID" value="XM_062928925.1"/>
</dbReference>
<feature type="transmembrane region" description="Helical" evidence="2">
    <location>
        <begin position="153"/>
        <end position="170"/>
    </location>
</feature>
<feature type="region of interest" description="Disordered" evidence="1">
    <location>
        <begin position="268"/>
        <end position="298"/>
    </location>
</feature>
<reference evidence="4" key="1">
    <citation type="journal article" date="2023" name="bioRxiv">
        <title>Complete genome of the Medicago anthracnose fungus, Colletotrichum destructivum, reveals a mini-chromosome-like region within a core chromosome.</title>
        <authorList>
            <person name="Lapalu N."/>
            <person name="Simon A."/>
            <person name="Lu A."/>
            <person name="Plaumann P.-L."/>
            <person name="Amselem J."/>
            <person name="Pigne S."/>
            <person name="Auger A."/>
            <person name="Koch C."/>
            <person name="Dallery J.-F."/>
            <person name="O'Connell R.J."/>
        </authorList>
    </citation>
    <scope>NUCLEOTIDE SEQUENCE [LARGE SCALE GENOMIC DNA]</scope>
    <source>
        <strain evidence="4">CBS 520.97</strain>
    </source>
</reference>
<dbReference type="PANTHER" id="PTHR35179">
    <property type="entry name" value="PROTEIN CBG02620"/>
    <property type="match status" value="1"/>
</dbReference>
<keyword evidence="2" id="KW-0472">Membrane</keyword>
<dbReference type="EMBL" id="CP137312">
    <property type="protein sequence ID" value="WQF87755.1"/>
    <property type="molecule type" value="Genomic_DNA"/>
</dbReference>
<evidence type="ECO:0000313" key="4">
    <source>
        <dbReference type="Proteomes" id="UP001322277"/>
    </source>
</evidence>
<protein>
    <recommendedName>
        <fullName evidence="5">Integral membrane protein</fullName>
    </recommendedName>
</protein>
<evidence type="ECO:0008006" key="5">
    <source>
        <dbReference type="Google" id="ProtNLM"/>
    </source>
</evidence>
<proteinExistence type="predicted"/>
<dbReference type="PANTHER" id="PTHR35179:SF1">
    <property type="entry name" value="INTEGRAL MEMBRANE PROTEIN"/>
    <property type="match status" value="1"/>
</dbReference>
<dbReference type="AlphaFoldDB" id="A0AAX4IX10"/>
<evidence type="ECO:0000256" key="1">
    <source>
        <dbReference type="SAM" id="MobiDB-lite"/>
    </source>
</evidence>
<dbReference type="KEGG" id="cdet:87949269"/>
<keyword evidence="2" id="KW-0812">Transmembrane</keyword>